<dbReference type="Gene3D" id="1.10.510.10">
    <property type="entry name" value="Transferase(Phosphotransferase) domain 1"/>
    <property type="match status" value="1"/>
</dbReference>
<keyword evidence="15" id="KW-0829">Tyrosine-protein kinase</keyword>
<dbReference type="PANTHER" id="PTHR24416">
    <property type="entry name" value="TYROSINE-PROTEIN KINASE RECEPTOR"/>
    <property type="match status" value="1"/>
</dbReference>
<evidence type="ECO:0000256" key="4">
    <source>
        <dbReference type="ARBA" id="ARBA00022475"/>
    </source>
</evidence>
<dbReference type="SUPFAM" id="SSF57184">
    <property type="entry name" value="Growth factor receptor domain"/>
    <property type="match status" value="2"/>
</dbReference>
<evidence type="ECO:0000256" key="24">
    <source>
        <dbReference type="SAM" id="MobiDB-lite"/>
    </source>
</evidence>
<evidence type="ECO:0000256" key="2">
    <source>
        <dbReference type="ARBA" id="ARBA00004251"/>
    </source>
</evidence>
<dbReference type="Pfam" id="PF01030">
    <property type="entry name" value="Recep_L_domain"/>
    <property type="match status" value="2"/>
</dbReference>
<keyword evidence="8 26" id="KW-0732">Signal</keyword>
<dbReference type="PRINTS" id="PR00109">
    <property type="entry name" value="TYRKINASE"/>
</dbReference>
<dbReference type="GO" id="GO:0010647">
    <property type="term" value="P:positive regulation of cell communication"/>
    <property type="evidence" value="ECO:0007669"/>
    <property type="project" value="UniProtKB-ARBA"/>
</dbReference>
<evidence type="ECO:0000256" key="6">
    <source>
        <dbReference type="ARBA" id="ARBA00022679"/>
    </source>
</evidence>
<keyword evidence="9 23" id="KW-0547">Nucleotide-binding</keyword>
<dbReference type="InterPro" id="IPR008266">
    <property type="entry name" value="Tyr_kinase_AS"/>
</dbReference>
<dbReference type="FunFam" id="3.80.20.20:FF:000004">
    <property type="entry name" value="Receptor protein-tyrosine kinase"/>
    <property type="match status" value="1"/>
</dbReference>
<evidence type="ECO:0000256" key="8">
    <source>
        <dbReference type="ARBA" id="ARBA00022729"/>
    </source>
</evidence>
<dbReference type="InterPro" id="IPR001245">
    <property type="entry name" value="Ser-Thr/Tyr_kinase_cat_dom"/>
</dbReference>
<evidence type="ECO:0000256" key="13">
    <source>
        <dbReference type="ARBA" id="ARBA00023015"/>
    </source>
</evidence>
<dbReference type="KEGG" id="pmrn:116943733"/>
<feature type="signal peptide" evidence="26">
    <location>
        <begin position="1"/>
        <end position="20"/>
    </location>
</feature>
<dbReference type="PROSITE" id="PS00107">
    <property type="entry name" value="PROTEIN_KINASE_ATP"/>
    <property type="match status" value="1"/>
</dbReference>
<protein>
    <recommendedName>
        <fullName evidence="3">receptor protein-tyrosine kinase</fullName>
        <ecNumber evidence="3">2.7.10.1</ecNumber>
    </recommendedName>
</protein>
<keyword evidence="16" id="KW-1015">Disulfide bond</keyword>
<dbReference type="Pfam" id="PF14843">
    <property type="entry name" value="GF_recep_IV"/>
    <property type="match status" value="1"/>
</dbReference>
<accession>A0AAJ7T7M7</accession>
<dbReference type="CDD" id="cd00064">
    <property type="entry name" value="FU"/>
    <property type="match status" value="3"/>
</dbReference>
<dbReference type="GO" id="GO:0023056">
    <property type="term" value="P:positive regulation of signaling"/>
    <property type="evidence" value="ECO:0007669"/>
    <property type="project" value="UniProtKB-ARBA"/>
</dbReference>
<gene>
    <name evidence="29" type="primary">LOC116943733</name>
</gene>
<evidence type="ECO:0000256" key="18">
    <source>
        <dbReference type="ARBA" id="ARBA00023163"/>
    </source>
</evidence>
<organism evidence="28 29">
    <name type="scientific">Petromyzon marinus</name>
    <name type="common">Sea lamprey</name>
    <dbReference type="NCBI Taxonomy" id="7757"/>
    <lineage>
        <taxon>Eukaryota</taxon>
        <taxon>Metazoa</taxon>
        <taxon>Chordata</taxon>
        <taxon>Craniata</taxon>
        <taxon>Vertebrata</taxon>
        <taxon>Cyclostomata</taxon>
        <taxon>Hyperoartia</taxon>
        <taxon>Petromyzontiformes</taxon>
        <taxon>Petromyzontidae</taxon>
        <taxon>Petromyzon</taxon>
    </lineage>
</organism>
<dbReference type="Proteomes" id="UP001318040">
    <property type="component" value="Chromosome 19"/>
</dbReference>
<dbReference type="InterPro" id="IPR020635">
    <property type="entry name" value="Tyr_kinase_cat_dom"/>
</dbReference>
<evidence type="ECO:0000256" key="11">
    <source>
        <dbReference type="ARBA" id="ARBA00022840"/>
    </source>
</evidence>
<feature type="transmembrane region" description="Helical" evidence="25">
    <location>
        <begin position="646"/>
        <end position="668"/>
    </location>
</feature>
<dbReference type="Gene3D" id="3.30.200.20">
    <property type="entry name" value="Phosphorylase Kinase, domain 1"/>
    <property type="match status" value="1"/>
</dbReference>
<feature type="binding site" evidence="23">
    <location>
        <position position="745"/>
    </location>
    <ligand>
        <name>ATP</name>
        <dbReference type="ChEBI" id="CHEBI:30616"/>
    </ligand>
</feature>
<evidence type="ECO:0000256" key="10">
    <source>
        <dbReference type="ARBA" id="ARBA00022777"/>
    </source>
</evidence>
<evidence type="ECO:0000313" key="29">
    <source>
        <dbReference type="RefSeq" id="XP_032812740.1"/>
    </source>
</evidence>
<dbReference type="InterPro" id="IPR017441">
    <property type="entry name" value="Protein_kinase_ATP_BS"/>
</dbReference>
<evidence type="ECO:0000256" key="19">
    <source>
        <dbReference type="ARBA" id="ARBA00023170"/>
    </source>
</evidence>
<dbReference type="InterPro" id="IPR011009">
    <property type="entry name" value="Kinase-like_dom_sf"/>
</dbReference>
<keyword evidence="4" id="KW-1003">Cell membrane</keyword>
<evidence type="ECO:0000256" key="16">
    <source>
        <dbReference type="ARBA" id="ARBA00023157"/>
    </source>
</evidence>
<evidence type="ECO:0000256" key="23">
    <source>
        <dbReference type="PROSITE-ProRule" id="PRU10141"/>
    </source>
</evidence>
<proteinExistence type="predicted"/>
<keyword evidence="19" id="KW-0675">Receptor</keyword>
<keyword evidence="21" id="KW-0539">Nucleus</keyword>
<keyword evidence="12 25" id="KW-1133">Transmembrane helix</keyword>
<dbReference type="PROSITE" id="PS50011">
    <property type="entry name" value="PROTEIN_KINASE_DOM"/>
    <property type="match status" value="1"/>
</dbReference>
<dbReference type="GO" id="GO:0022008">
    <property type="term" value="P:neurogenesis"/>
    <property type="evidence" value="ECO:0007669"/>
    <property type="project" value="TreeGrafter"/>
</dbReference>
<evidence type="ECO:0000256" key="5">
    <source>
        <dbReference type="ARBA" id="ARBA00022553"/>
    </source>
</evidence>
<evidence type="ECO:0000256" key="7">
    <source>
        <dbReference type="ARBA" id="ARBA00022692"/>
    </source>
</evidence>
<dbReference type="InterPro" id="IPR006211">
    <property type="entry name" value="Furin-like_Cys-rich_dom"/>
</dbReference>
<evidence type="ECO:0000256" key="14">
    <source>
        <dbReference type="ARBA" id="ARBA00023136"/>
    </source>
</evidence>
<dbReference type="InterPro" id="IPR000719">
    <property type="entry name" value="Prot_kinase_dom"/>
</dbReference>
<dbReference type="PANTHER" id="PTHR24416:SF90">
    <property type="entry name" value="RECEPTOR TYROSINE-PROTEIN KINASE ERBB-4"/>
    <property type="match status" value="1"/>
</dbReference>
<dbReference type="Gene3D" id="2.10.220.10">
    <property type="entry name" value="Hormone Receptor, Insulin-like Growth Factor Receptor 1, Chain A, domain 2"/>
    <property type="match status" value="3"/>
</dbReference>
<evidence type="ECO:0000256" key="26">
    <source>
        <dbReference type="SAM" id="SignalP"/>
    </source>
</evidence>
<dbReference type="InterPro" id="IPR036941">
    <property type="entry name" value="Rcpt_L-dom_sf"/>
</dbReference>
<dbReference type="SUPFAM" id="SSF56112">
    <property type="entry name" value="Protein kinase-like (PK-like)"/>
    <property type="match status" value="1"/>
</dbReference>
<dbReference type="GO" id="GO:0008284">
    <property type="term" value="P:positive regulation of cell population proliferation"/>
    <property type="evidence" value="ECO:0007669"/>
    <property type="project" value="TreeGrafter"/>
</dbReference>
<dbReference type="InterPro" id="IPR009030">
    <property type="entry name" value="Growth_fac_rcpt_cys_sf"/>
</dbReference>
<evidence type="ECO:0000256" key="25">
    <source>
        <dbReference type="SAM" id="Phobius"/>
    </source>
</evidence>
<dbReference type="GO" id="GO:0005634">
    <property type="term" value="C:nucleus"/>
    <property type="evidence" value="ECO:0007669"/>
    <property type="project" value="UniProtKB-SubCell"/>
</dbReference>
<evidence type="ECO:0000313" key="28">
    <source>
        <dbReference type="Proteomes" id="UP001318040"/>
    </source>
</evidence>
<feature type="compositionally biased region" description="Low complexity" evidence="24">
    <location>
        <begin position="1091"/>
        <end position="1111"/>
    </location>
</feature>
<dbReference type="FunFam" id="2.10.220.10:FF:000001">
    <property type="entry name" value="Receptor protein-tyrosine kinase"/>
    <property type="match status" value="1"/>
</dbReference>
<dbReference type="GO" id="GO:0043235">
    <property type="term" value="C:receptor complex"/>
    <property type="evidence" value="ECO:0007669"/>
    <property type="project" value="TreeGrafter"/>
</dbReference>
<sequence length="1381" mass="150828">MARRFPAVLCLLLGMSAVRGAQRDCVGTENKMSLLGSAEKQYNTLRSMYTNCEVVMGNLEITYIRNGSDLSFLRTIREVSGYVLIALNEVDHVPLENLRVVRGTRLYDQRYALTVLLNYNDSVPEERLGLKELRLTRLTEILRGGVYVSSNEFLCHANTVNWDDIRNRNSKENFSSRLNFTTSQSCQPCHPSCKNFCWGSGPQYCQTFTSTICAKQCDGRCYGLDPNQCCHKHCASGCTGPRETDCFACRIFNDSGACVDHCPAPVFYNPSTFQLESNPNVMYSYGASCVKECPRNFVVDYNSCVRSCPVNKTEVEDGSGVKHCKPCPDNLCPKVCDGIGSGKLKEAQTVDAKNIHFFSNCTTISGNLIFLRNGFDGDRYYNIPPLDPDTLDIFHNVQEVTGYLNIEAWPENRTDLSVLENLRTVRGRDTRRGYSFLVSNLPHIKSLSFQSLEEISEGGIFIRRNRNLCFHNTVNWTRLLRSSRPHLLYDPPKDNCSKEGYVCDALCSAEGCWGPGPMQCLSCKFHKRGKTCVESCSVLDGDEREFVSGALCIACHAECMLINGSLTCHGPGPDNCTRCRNYREGPHCVGFCPEGVPGESGELIYKYPDEDGVCHPCHYNCTQGCVGPTQEDCKGPSYLPSNKVPVIAAGVVSGLFAVFLLLLALFIYKRHQNALRKRTLRKYVENELVQPLTPSGAQPNQAQLRILKETELKKGKVLGSGAFGTVYKGIWVPEGESVKIAVAVKVLRDSASSKANKDILDEAYLMASVDHPHLVRLLGICMSSTTQLVTQLMPHGCLLEYVREHRGRVGSQLILNWCVQIAKGLMYLEERRLVHRDLAARNVLVKAPNHVKITDFGLARLLDVNEQEYQAEGGKMPIKWMALESIQYRKFTHQSDVWSYGVTVWELMTFGGKPYDGISARDIPGLLEKGERLPQPPVCTIDVYMIMVKCWMIDAESRPRFSELATDFSKMARDPSRYLVIQGDEPMALPSPTDSKFYKSFLQDSNEELGVVSMHEETFLNSSTRPFHLMPPPSGRRHDTATLGSKDGTSPPPPYTPMSGSVDFEPDCGTPAACDRSIKRSLSRRSETLSAPGPAAAAAASATGAAGRADPTALGKWPAARGLERGRRDGAEDAEGGSLRYSRDPTDAAAFAEVESPDCDGYVSPLPCSQAPRETESSWPLPAGPPPGQRLTLGDGPSEYSVPPLRAPAPPPSRAVPGSPGRDAAGHPAPSAREPTPSVAFSGARSDVGPDGRGDGEAEDGAKGDASPSDGAAGGAGGNPDQAGALRGTEYMEMDGSPDESAEYLSPPVPQPAFGVADAPGASESGHAVNRSHDSLPTEANRDSLGTPSYLQTALAVSLLKPGRHVKFSAAENLEYLSDFA</sequence>
<keyword evidence="7 25" id="KW-0812">Transmembrane</keyword>
<comment type="subcellular location">
    <subcellularLocation>
        <location evidence="2">Cell membrane</location>
        <topology evidence="2">Single-pass type I membrane protein</topology>
    </subcellularLocation>
    <subcellularLocation>
        <location evidence="1">Nucleus</location>
    </subcellularLocation>
</comment>
<dbReference type="Gene3D" id="6.10.250.2930">
    <property type="match status" value="1"/>
</dbReference>
<dbReference type="Pfam" id="PF00757">
    <property type="entry name" value="Furin-like"/>
    <property type="match status" value="1"/>
</dbReference>
<dbReference type="FunFam" id="3.30.200.20:FF:000422">
    <property type="entry name" value="Receptor protein-tyrosine kinase"/>
    <property type="match status" value="1"/>
</dbReference>
<keyword evidence="17" id="KW-0010">Activator</keyword>
<dbReference type="CDD" id="cd05057">
    <property type="entry name" value="PTKc_EGFR_like"/>
    <property type="match status" value="1"/>
</dbReference>
<keyword evidence="6" id="KW-0808">Transferase</keyword>
<feature type="compositionally biased region" description="Acidic residues" evidence="24">
    <location>
        <begin position="1292"/>
        <end position="1302"/>
    </location>
</feature>
<dbReference type="GO" id="GO:0038127">
    <property type="term" value="P:ERBB signaling pathway"/>
    <property type="evidence" value="ECO:0007669"/>
    <property type="project" value="UniProtKB-ARBA"/>
</dbReference>
<feature type="chain" id="PRO_5042493403" description="receptor protein-tyrosine kinase" evidence="26">
    <location>
        <begin position="21"/>
        <end position="1381"/>
    </location>
</feature>
<dbReference type="EC" id="2.7.10.1" evidence="3"/>
<keyword evidence="11 23" id="KW-0067">ATP-binding</keyword>
<dbReference type="SMART" id="SM00219">
    <property type="entry name" value="TyrKc"/>
    <property type="match status" value="1"/>
</dbReference>
<keyword evidence="18" id="KW-0804">Transcription</keyword>
<keyword evidence="20" id="KW-0325">Glycoprotein</keyword>
<dbReference type="GO" id="GO:0004714">
    <property type="term" value="F:transmembrane receptor protein tyrosine kinase activity"/>
    <property type="evidence" value="ECO:0007669"/>
    <property type="project" value="UniProtKB-EC"/>
</dbReference>
<dbReference type="FunFam" id="2.10.220.10:FF:000002">
    <property type="entry name" value="Receptor protein-tyrosine kinase"/>
    <property type="match status" value="1"/>
</dbReference>
<name>A0AAJ7T7M7_PETMA</name>
<evidence type="ECO:0000256" key="20">
    <source>
        <dbReference type="ARBA" id="ARBA00023180"/>
    </source>
</evidence>
<feature type="compositionally biased region" description="Pro residues" evidence="24">
    <location>
        <begin position="1205"/>
        <end position="1214"/>
    </location>
</feature>
<keyword evidence="10" id="KW-0418">Kinase</keyword>
<evidence type="ECO:0000256" key="21">
    <source>
        <dbReference type="ARBA" id="ARBA00023242"/>
    </source>
</evidence>
<dbReference type="GO" id="GO:0043066">
    <property type="term" value="P:negative regulation of apoptotic process"/>
    <property type="evidence" value="ECO:0007669"/>
    <property type="project" value="TreeGrafter"/>
</dbReference>
<evidence type="ECO:0000256" key="3">
    <source>
        <dbReference type="ARBA" id="ARBA00011902"/>
    </source>
</evidence>
<evidence type="ECO:0000256" key="15">
    <source>
        <dbReference type="ARBA" id="ARBA00023137"/>
    </source>
</evidence>
<dbReference type="FunFam" id="1.10.510.10:FF:002828">
    <property type="entry name" value="Receptor tyrosine-protein kinase erbB-2"/>
    <property type="match status" value="1"/>
</dbReference>
<dbReference type="PROSITE" id="PS00109">
    <property type="entry name" value="PROTEIN_KINASE_TYR"/>
    <property type="match status" value="1"/>
</dbReference>
<keyword evidence="13" id="KW-0805">Transcription regulation</keyword>
<dbReference type="InterPro" id="IPR006212">
    <property type="entry name" value="Furin_repeat"/>
</dbReference>
<feature type="compositionally biased region" description="Basic and acidic residues" evidence="24">
    <location>
        <begin position="1122"/>
        <end position="1131"/>
    </location>
</feature>
<dbReference type="InterPro" id="IPR044912">
    <property type="entry name" value="Egfr_JX_dom"/>
</dbReference>
<evidence type="ECO:0000259" key="27">
    <source>
        <dbReference type="PROSITE" id="PS50011"/>
    </source>
</evidence>
<evidence type="ECO:0000256" key="12">
    <source>
        <dbReference type="ARBA" id="ARBA00022989"/>
    </source>
</evidence>
<comment type="catalytic activity">
    <reaction evidence="22">
        <text>L-tyrosyl-[protein] + ATP = O-phospho-L-tyrosyl-[protein] + ADP + H(+)</text>
        <dbReference type="Rhea" id="RHEA:10596"/>
        <dbReference type="Rhea" id="RHEA-COMP:10136"/>
        <dbReference type="Rhea" id="RHEA-COMP:20101"/>
        <dbReference type="ChEBI" id="CHEBI:15378"/>
        <dbReference type="ChEBI" id="CHEBI:30616"/>
        <dbReference type="ChEBI" id="CHEBI:46858"/>
        <dbReference type="ChEBI" id="CHEBI:61978"/>
        <dbReference type="ChEBI" id="CHEBI:456216"/>
        <dbReference type="EC" id="2.7.10.1"/>
    </reaction>
</comment>
<dbReference type="GO" id="GO:0005154">
    <property type="term" value="F:epidermal growth factor receptor binding"/>
    <property type="evidence" value="ECO:0007669"/>
    <property type="project" value="TreeGrafter"/>
</dbReference>
<evidence type="ECO:0000256" key="17">
    <source>
        <dbReference type="ARBA" id="ARBA00023159"/>
    </source>
</evidence>
<dbReference type="Gene3D" id="3.80.20.20">
    <property type="entry name" value="Receptor L-domain"/>
    <property type="match status" value="2"/>
</dbReference>
<feature type="domain" description="Protein kinase" evidence="27">
    <location>
        <begin position="712"/>
        <end position="979"/>
    </location>
</feature>
<dbReference type="Pfam" id="PF07714">
    <property type="entry name" value="PK_Tyr_Ser-Thr"/>
    <property type="match status" value="1"/>
</dbReference>
<evidence type="ECO:0000256" key="22">
    <source>
        <dbReference type="ARBA" id="ARBA00051243"/>
    </source>
</evidence>
<dbReference type="SUPFAM" id="SSF52058">
    <property type="entry name" value="L domain-like"/>
    <property type="match status" value="2"/>
</dbReference>
<dbReference type="SMART" id="SM00261">
    <property type="entry name" value="FU"/>
    <property type="match status" value="5"/>
</dbReference>
<evidence type="ECO:0000256" key="9">
    <source>
        <dbReference type="ARBA" id="ARBA00022741"/>
    </source>
</evidence>
<keyword evidence="14 25" id="KW-0472">Membrane</keyword>
<feature type="region of interest" description="Disordered" evidence="24">
    <location>
        <begin position="1023"/>
        <end position="1346"/>
    </location>
</feature>
<keyword evidence="28" id="KW-1185">Reference proteome</keyword>
<dbReference type="InterPro" id="IPR000494">
    <property type="entry name" value="Rcpt_L-dom"/>
</dbReference>
<dbReference type="RefSeq" id="XP_032812740.1">
    <property type="nucleotide sequence ID" value="XM_032956849.1"/>
</dbReference>
<dbReference type="GO" id="GO:0005524">
    <property type="term" value="F:ATP binding"/>
    <property type="evidence" value="ECO:0007669"/>
    <property type="project" value="UniProtKB-UniRule"/>
</dbReference>
<dbReference type="InterPro" id="IPR050122">
    <property type="entry name" value="RTK"/>
</dbReference>
<evidence type="ECO:0000256" key="1">
    <source>
        <dbReference type="ARBA" id="ARBA00004123"/>
    </source>
</evidence>
<reference evidence="29" key="1">
    <citation type="submission" date="2025-08" db="UniProtKB">
        <authorList>
            <consortium name="RefSeq"/>
        </authorList>
    </citation>
    <scope>IDENTIFICATION</scope>
    <source>
        <tissue evidence="29">Sperm</tissue>
    </source>
</reference>
<feature type="compositionally biased region" description="Basic and acidic residues" evidence="24">
    <location>
        <begin position="1248"/>
        <end position="1263"/>
    </location>
</feature>
<dbReference type="InterPro" id="IPR032778">
    <property type="entry name" value="GF_recep_IV"/>
</dbReference>
<dbReference type="GO" id="GO:0009925">
    <property type="term" value="C:basal plasma membrane"/>
    <property type="evidence" value="ECO:0007669"/>
    <property type="project" value="TreeGrafter"/>
</dbReference>
<feature type="compositionally biased region" description="Basic and acidic residues" evidence="24">
    <location>
        <begin position="1331"/>
        <end position="1342"/>
    </location>
</feature>
<keyword evidence="5" id="KW-0597">Phosphoprotein</keyword>